<organism evidence="1 2">
    <name type="scientific">Sporobacter termitidis DSM 10068</name>
    <dbReference type="NCBI Taxonomy" id="1123282"/>
    <lineage>
        <taxon>Bacteria</taxon>
        <taxon>Bacillati</taxon>
        <taxon>Bacillota</taxon>
        <taxon>Clostridia</taxon>
        <taxon>Eubacteriales</taxon>
        <taxon>Oscillospiraceae</taxon>
        <taxon>Sporobacter</taxon>
    </lineage>
</organism>
<keyword evidence="2" id="KW-1185">Reference proteome</keyword>
<gene>
    <name evidence="1" type="ORF">SAMN02745823_03808</name>
</gene>
<dbReference type="Proteomes" id="UP000183995">
    <property type="component" value="Unassembled WGS sequence"/>
</dbReference>
<reference evidence="1 2" key="1">
    <citation type="submission" date="2016-11" db="EMBL/GenBank/DDBJ databases">
        <authorList>
            <person name="Jaros S."/>
            <person name="Januszkiewicz K."/>
            <person name="Wedrychowicz H."/>
        </authorList>
    </citation>
    <scope>NUCLEOTIDE SEQUENCE [LARGE SCALE GENOMIC DNA]</scope>
    <source>
        <strain evidence="1 2">DSM 10068</strain>
    </source>
</reference>
<dbReference type="EMBL" id="FQXV01000023">
    <property type="protein sequence ID" value="SHI24163.1"/>
    <property type="molecule type" value="Genomic_DNA"/>
</dbReference>
<proteinExistence type="predicted"/>
<accession>A0A1M5ZJP0</accession>
<evidence type="ECO:0000313" key="2">
    <source>
        <dbReference type="Proteomes" id="UP000183995"/>
    </source>
</evidence>
<dbReference type="AlphaFoldDB" id="A0A1M5ZJP0"/>
<name>A0A1M5ZJP0_9FIRM</name>
<evidence type="ECO:0000313" key="1">
    <source>
        <dbReference type="EMBL" id="SHI24163.1"/>
    </source>
</evidence>
<protein>
    <submittedName>
        <fullName evidence="1">Uncharacterized protein</fullName>
    </submittedName>
</protein>
<sequence>MGPTKDQIVHELAMACVNGIVHDKVLKENRESEYGITSIHDLVTDVILAYKEAYETIDPQIIITDD</sequence>